<dbReference type="PIRSF" id="PIRSF006005">
    <property type="entry name" value="GalT_BS"/>
    <property type="match status" value="1"/>
</dbReference>
<evidence type="ECO:0000256" key="1">
    <source>
        <dbReference type="ARBA" id="ARBA00001107"/>
    </source>
</evidence>
<evidence type="ECO:0000313" key="13">
    <source>
        <dbReference type="EMBL" id="SEP10591.1"/>
    </source>
</evidence>
<dbReference type="EMBL" id="FODY01000010">
    <property type="protein sequence ID" value="SEP10591.1"/>
    <property type="molecule type" value="Genomic_DNA"/>
</dbReference>
<evidence type="ECO:0000259" key="11">
    <source>
        <dbReference type="Pfam" id="PF01087"/>
    </source>
</evidence>
<evidence type="ECO:0000256" key="10">
    <source>
        <dbReference type="HAMAP-Rule" id="MF_00571"/>
    </source>
</evidence>
<comment type="pathway">
    <text evidence="3 10">Carbohydrate metabolism; galactose metabolism.</text>
</comment>
<dbReference type="UniPathway" id="UPA00214"/>
<keyword evidence="7 10" id="KW-0548">Nucleotidyltransferase</keyword>
<evidence type="ECO:0000256" key="3">
    <source>
        <dbReference type="ARBA" id="ARBA00004947"/>
    </source>
</evidence>
<dbReference type="NCBIfam" id="TIGR01239">
    <property type="entry name" value="galT_2"/>
    <property type="match status" value="1"/>
</dbReference>
<feature type="domain" description="Galactose-1-phosphate uridyl transferase N-terminal" evidence="11">
    <location>
        <begin position="20"/>
        <end position="229"/>
    </location>
</feature>
<comment type="similarity">
    <text evidence="4 10">Belongs to the galactose-1-phosphate uridylyltransferase type 2 family.</text>
</comment>
<evidence type="ECO:0000259" key="12">
    <source>
        <dbReference type="Pfam" id="PF02744"/>
    </source>
</evidence>
<gene>
    <name evidence="10" type="primary">galT</name>
    <name evidence="13" type="ORF">SAMN04490178_11085</name>
</gene>
<feature type="domain" description="Galactose-1-phosphate uridyl transferase C-terminal" evidence="12">
    <location>
        <begin position="247"/>
        <end position="439"/>
    </location>
</feature>
<dbReference type="OrthoDB" id="2293at2"/>
<organism evidence="13 14">
    <name type="scientific">Propionispora vibrioides</name>
    <dbReference type="NCBI Taxonomy" id="112903"/>
    <lineage>
        <taxon>Bacteria</taxon>
        <taxon>Bacillati</taxon>
        <taxon>Bacillota</taxon>
        <taxon>Negativicutes</taxon>
        <taxon>Selenomonadales</taxon>
        <taxon>Sporomusaceae</taxon>
        <taxon>Propionispora</taxon>
    </lineage>
</organism>
<comment type="catalytic activity">
    <reaction evidence="1 10">
        <text>alpha-D-galactose 1-phosphate + UDP-alpha-D-glucose = alpha-D-glucose 1-phosphate + UDP-alpha-D-galactose</text>
        <dbReference type="Rhea" id="RHEA:13989"/>
        <dbReference type="ChEBI" id="CHEBI:58336"/>
        <dbReference type="ChEBI" id="CHEBI:58601"/>
        <dbReference type="ChEBI" id="CHEBI:58885"/>
        <dbReference type="ChEBI" id="CHEBI:66914"/>
        <dbReference type="EC" id="2.7.7.12"/>
    </reaction>
</comment>
<dbReference type="PANTHER" id="PTHR39191">
    <property type="entry name" value="GALACTOSE-1-PHOSPHATE URIDYLYLTRANSFERASE"/>
    <property type="match status" value="1"/>
</dbReference>
<accession>A0A1H8V5E8</accession>
<dbReference type="InterPro" id="IPR005849">
    <property type="entry name" value="GalP_Utransf_N"/>
</dbReference>
<dbReference type="GO" id="GO:0008108">
    <property type="term" value="F:UDP-glucose:hexose-1-phosphate uridylyltransferase activity"/>
    <property type="evidence" value="ECO:0007669"/>
    <property type="project" value="UniProtKB-UniRule"/>
</dbReference>
<proteinExistence type="inferred from homology"/>
<dbReference type="NCBIfam" id="NF003633">
    <property type="entry name" value="PRK05270.2-2"/>
    <property type="match status" value="1"/>
</dbReference>
<keyword evidence="6 10" id="KW-0808">Transferase</keyword>
<evidence type="ECO:0000313" key="14">
    <source>
        <dbReference type="Proteomes" id="UP000198847"/>
    </source>
</evidence>
<evidence type="ECO:0000256" key="6">
    <source>
        <dbReference type="ARBA" id="ARBA00022679"/>
    </source>
</evidence>
<dbReference type="STRING" id="112903.SAMN04490178_11085"/>
<dbReference type="GO" id="GO:0006012">
    <property type="term" value="P:galactose metabolic process"/>
    <property type="evidence" value="ECO:0007669"/>
    <property type="project" value="UniProtKB-UniRule"/>
</dbReference>
<evidence type="ECO:0000256" key="5">
    <source>
        <dbReference type="ARBA" id="ARBA00022490"/>
    </source>
</evidence>
<sequence>MNIYQAVTELVARAVAVQLITQEDSVYARNRILHLLKIDDFQEPEESGSEGGIPELLDFLVAHACEHKLIEDVFDQRDILSSQLMDCFIPLPSVINERFYAKFSRSPREATDYFYALSQHSNYIQTRQIDRNINYKAATEYGELDITINLSKPEKNPKDIAREKLMKSSNYPRCLLCVENEGYAGRAGHPARANHRLIRLRLGGEPWYFQYSPYVYYNEHCIVLAGEHRDMKIDRQTIERLLLFVDFMPHYFVGSNADLPIVGGSILSHDHYQGGRYEFAMAKATDEYRFSLRDFPLLESAIVKWPMSVIRLRGEHMADMVGAADHILAKWRAYSDMAAHIQAYTQGTPHNTITPIARKRGKMWELDLVLRNNRTTEEHPMGIFHPHEDVQHIKKENIGLIEVMGLAVLPARLESELKEVENFLLGREQRLAEYHLAWAEELARRYEGTVTPDNAEAIVRREVAAKFLRVLEDAGVFKRNEAGVAAFKRFIATLGTEES</sequence>
<protein>
    <recommendedName>
        <fullName evidence="10">Galactose-1-phosphate uridylyltransferase</fullName>
        <shortName evidence="10">Gal-1-P uridylyltransferase</shortName>
        <ecNumber evidence="10">2.7.7.12</ecNumber>
    </recommendedName>
    <alternativeName>
        <fullName evidence="10">UDP-glucose--hexose-1-phosphate uridylyltransferase</fullName>
    </alternativeName>
</protein>
<evidence type="ECO:0000256" key="2">
    <source>
        <dbReference type="ARBA" id="ARBA00004496"/>
    </source>
</evidence>
<dbReference type="Pfam" id="PF02744">
    <property type="entry name" value="GalP_UDP_tr_C"/>
    <property type="match status" value="1"/>
</dbReference>
<name>A0A1H8V5E8_9FIRM</name>
<dbReference type="InterPro" id="IPR005850">
    <property type="entry name" value="GalP_Utransf_C"/>
</dbReference>
<dbReference type="EC" id="2.7.7.12" evidence="10"/>
<keyword evidence="14" id="KW-1185">Reference proteome</keyword>
<keyword evidence="9 10" id="KW-0119">Carbohydrate metabolism</keyword>
<dbReference type="PROSITE" id="PS01163">
    <property type="entry name" value="GAL_P_UDP_TRANSF_II"/>
    <property type="match status" value="1"/>
</dbReference>
<evidence type="ECO:0000256" key="7">
    <source>
        <dbReference type="ARBA" id="ARBA00022695"/>
    </source>
</evidence>
<dbReference type="GO" id="GO:0005737">
    <property type="term" value="C:cytoplasm"/>
    <property type="evidence" value="ECO:0007669"/>
    <property type="project" value="UniProtKB-SubCell"/>
</dbReference>
<keyword evidence="5 10" id="KW-0963">Cytoplasm</keyword>
<dbReference type="RefSeq" id="WP_091746541.1">
    <property type="nucleotide sequence ID" value="NZ_FODY01000010.1"/>
</dbReference>
<dbReference type="InterPro" id="IPR000766">
    <property type="entry name" value="GalP_uridyl_Trfase_II"/>
</dbReference>
<dbReference type="AlphaFoldDB" id="A0A1H8V5E8"/>
<dbReference type="PANTHER" id="PTHR39191:SF1">
    <property type="entry name" value="DUF4922 DOMAIN-CONTAINING PROTEIN"/>
    <property type="match status" value="1"/>
</dbReference>
<dbReference type="Pfam" id="PF01087">
    <property type="entry name" value="GalP_UDP_transf"/>
    <property type="match status" value="1"/>
</dbReference>
<keyword evidence="8 10" id="KW-0299">Galactose metabolism</keyword>
<evidence type="ECO:0000256" key="4">
    <source>
        <dbReference type="ARBA" id="ARBA00008706"/>
    </source>
</evidence>
<dbReference type="NCBIfam" id="NF003629">
    <property type="entry name" value="PRK05270.1-2"/>
    <property type="match status" value="1"/>
</dbReference>
<comment type="subcellular location">
    <subcellularLocation>
        <location evidence="2 10">Cytoplasm</location>
    </subcellularLocation>
</comment>
<evidence type="ECO:0000256" key="9">
    <source>
        <dbReference type="ARBA" id="ARBA00023277"/>
    </source>
</evidence>
<dbReference type="InterPro" id="IPR023425">
    <property type="entry name" value="GalP_uridyl_Trfase_II_CS"/>
</dbReference>
<dbReference type="HAMAP" id="MF_00571">
    <property type="entry name" value="GalP_UDP_trans"/>
    <property type="match status" value="1"/>
</dbReference>
<evidence type="ECO:0000256" key="8">
    <source>
        <dbReference type="ARBA" id="ARBA00023144"/>
    </source>
</evidence>
<dbReference type="Proteomes" id="UP000198847">
    <property type="component" value="Unassembled WGS sequence"/>
</dbReference>
<reference evidence="13 14" key="1">
    <citation type="submission" date="2016-10" db="EMBL/GenBank/DDBJ databases">
        <authorList>
            <person name="de Groot N.N."/>
        </authorList>
    </citation>
    <scope>NUCLEOTIDE SEQUENCE [LARGE SCALE GENOMIC DNA]</scope>
    <source>
        <strain evidence="13 14">DSM 13305</strain>
    </source>
</reference>